<keyword evidence="2" id="KW-1133">Transmembrane helix</keyword>
<evidence type="ECO:0000313" key="3">
    <source>
        <dbReference type="EMBL" id="MBC3811329.1"/>
    </source>
</evidence>
<protein>
    <recommendedName>
        <fullName evidence="5">Lambda family phage tail tape measure protein</fullName>
    </recommendedName>
</protein>
<evidence type="ECO:0000313" key="4">
    <source>
        <dbReference type="Proteomes" id="UP000637632"/>
    </source>
</evidence>
<keyword evidence="2" id="KW-0472">Membrane</keyword>
<evidence type="ECO:0000256" key="2">
    <source>
        <dbReference type="SAM" id="Phobius"/>
    </source>
</evidence>
<keyword evidence="4" id="KW-1185">Reference proteome</keyword>
<proteinExistence type="predicted"/>
<dbReference type="Proteomes" id="UP000637632">
    <property type="component" value="Unassembled WGS sequence"/>
</dbReference>
<comment type="caution">
    <text evidence="3">The sequence shown here is derived from an EMBL/GenBank/DDBJ whole genome shotgun (WGS) entry which is preliminary data.</text>
</comment>
<gene>
    <name evidence="3" type="ORF">H8K26_07725</name>
</gene>
<sequence length="966" mass="102625">MSLGNLSIKVSADVSGLTTSMDIASKSATSSMFASSEAVNEFQKNLLQASDNMRKAALSMGSSMEAANDSIMQSAEESEAAITQLTNAANDADFKSMGEKIAEGIGTGVGVGIVAAEKAWDGFAAYSKAKAAVIGVAVGAVFTAVGLGAVYAAYKVISGSMDFIVGLITGDSYKSESIDALIEANKQVKEIQESLHQTELQATATNAAIAAMGVNKSDYVGVFKDAETAVRGNTDELDRLGVKYKDAKGNLLPLNETIKNANEVINSYTQGWDRNQAAQAIGLGSAAAVAAAVSVSSEKIEEARQRLNDYNLGIGAETQEAVKRYEDAMRDFNRESDLTAQGFKRAWADQVMPILTDLAEFFHDGFPKAVNAFRYSMATITSLLYGLKTVAYMVSESVIASLSAVGSIISGVAVAGVKLVTGDFSGAKDALIAGWDDAKNRIGVAGDNIVSQARHNADAMRMAWGFDGRNEVGIEQARKGKAWTPAPESKDENTHAIGKDVAKAILEGKLKEQEALISSEKAVLQSREQFLKQYYNSDQLSAEEYYSARNRSIAEAKLAIETAYKAEIAAANEYIDAHKKIEGHEKEVEEGKNKIIEAKKKRAADEMALNNQVMQSYIELENENSLIQRSLLTNAEAEEKLFSSRASKIQAFREAQYYNETAANRMLEAESRRHQEAMINALQNDQKRKQEATALILQNEKTSAAQVTGFWLASNQSILSNQQKTSKMTADAITTATDGVTSSISHFILQGKNLGESLRNVAVSIADSFIQGFIKMQIQKFLMDKVAAGAYVATITAQSQAMVAMAALNAFASTAAIPVVGPGLAPAAAAAATAVGEGFAGTATAAAALSVPSARGGFDIPAGVNPLTQLHEEEMVLPKDESNVIRGLAKNSNTSQQSSEAGPIAVHTTINVYSDRPASAQTSTTGSSPTGAATQLADMVNNLVQQGIAQSMRQGGLIWKMKNGQA</sequence>
<evidence type="ECO:0000256" key="1">
    <source>
        <dbReference type="SAM" id="Coils"/>
    </source>
</evidence>
<feature type="coiled-coil region" evidence="1">
    <location>
        <begin position="581"/>
        <end position="640"/>
    </location>
</feature>
<dbReference type="EMBL" id="JACOFT010000002">
    <property type="protein sequence ID" value="MBC3811329.1"/>
    <property type="molecule type" value="Genomic_DNA"/>
</dbReference>
<evidence type="ECO:0008006" key="5">
    <source>
        <dbReference type="Google" id="ProtNLM"/>
    </source>
</evidence>
<dbReference type="RefSeq" id="WP_190478537.1">
    <property type="nucleotide sequence ID" value="NZ_JACOFT010000002.1"/>
</dbReference>
<keyword evidence="2" id="KW-0812">Transmembrane</keyword>
<name>A0ABR6XEJ8_9BURK</name>
<organism evidence="3 4">
    <name type="scientific">Undibacterium aquatile</name>
    <dbReference type="NCBI Taxonomy" id="1537398"/>
    <lineage>
        <taxon>Bacteria</taxon>
        <taxon>Pseudomonadati</taxon>
        <taxon>Pseudomonadota</taxon>
        <taxon>Betaproteobacteria</taxon>
        <taxon>Burkholderiales</taxon>
        <taxon>Oxalobacteraceae</taxon>
        <taxon>Undibacterium</taxon>
    </lineage>
</organism>
<accession>A0ABR6XEJ8</accession>
<feature type="transmembrane region" description="Helical" evidence="2">
    <location>
        <begin position="131"/>
        <end position="154"/>
    </location>
</feature>
<reference evidence="3 4" key="1">
    <citation type="submission" date="2020-08" db="EMBL/GenBank/DDBJ databases">
        <title>Novel species isolated from subtropical streams in China.</title>
        <authorList>
            <person name="Lu H."/>
        </authorList>
    </citation>
    <scope>NUCLEOTIDE SEQUENCE [LARGE SCALE GENOMIC DNA]</scope>
    <source>
        <strain evidence="3 4">CCTCC AB 2015119</strain>
    </source>
</reference>
<keyword evidence="1" id="KW-0175">Coiled coil</keyword>